<dbReference type="InterPro" id="IPR029033">
    <property type="entry name" value="His_PPase_superfam"/>
</dbReference>
<dbReference type="CDD" id="cd07067">
    <property type="entry name" value="HP_PGM_like"/>
    <property type="match status" value="1"/>
</dbReference>
<dbReference type="PANTHER" id="PTHR48100:SF1">
    <property type="entry name" value="HISTIDINE PHOSPHATASE FAMILY PROTEIN-RELATED"/>
    <property type="match status" value="1"/>
</dbReference>
<dbReference type="InterPro" id="IPR013078">
    <property type="entry name" value="His_Pase_superF_clade-1"/>
</dbReference>
<dbReference type="AlphaFoldDB" id="A0A1J5SIA6"/>
<dbReference type="InterPro" id="IPR050275">
    <property type="entry name" value="PGM_Phosphatase"/>
</dbReference>
<sequence>MAVILVRHTSVNIAPGICYGVSEVPLADTFQTEAERVHRALPLGPRLVVSSPSKRCLSLARVLAGDGPVATDPRLHELNFGAWEGRHWDDLPRADVDAWSADFVNRAPPGGESFTQLAARAEACLADLLQRHSGETLVLVTHGGVIRALLAPRSGLALRDAFSIPVDFGGVYPLVP</sequence>
<name>A0A1J5SIA6_9ZZZZ</name>
<dbReference type="PANTHER" id="PTHR48100">
    <property type="entry name" value="BROAD-SPECIFICITY PHOSPHATASE YOR283W-RELATED"/>
    <property type="match status" value="1"/>
</dbReference>
<dbReference type="EMBL" id="MLJW01000033">
    <property type="protein sequence ID" value="OIR08209.1"/>
    <property type="molecule type" value="Genomic_DNA"/>
</dbReference>
<organism evidence="1">
    <name type="scientific">mine drainage metagenome</name>
    <dbReference type="NCBI Taxonomy" id="410659"/>
    <lineage>
        <taxon>unclassified sequences</taxon>
        <taxon>metagenomes</taxon>
        <taxon>ecological metagenomes</taxon>
    </lineage>
</organism>
<dbReference type="NCBIfam" id="TIGR03162">
    <property type="entry name" value="ribazole_cobC"/>
    <property type="match status" value="1"/>
</dbReference>
<evidence type="ECO:0000313" key="1">
    <source>
        <dbReference type="EMBL" id="OIR08209.1"/>
    </source>
</evidence>
<accession>A0A1J5SIA6</accession>
<dbReference type="Pfam" id="PF00300">
    <property type="entry name" value="His_Phos_1"/>
    <property type="match status" value="1"/>
</dbReference>
<proteinExistence type="predicted"/>
<keyword evidence="1" id="KW-0378">Hydrolase</keyword>
<comment type="caution">
    <text evidence="1">The sequence shown here is derived from an EMBL/GenBank/DDBJ whole genome shotgun (WGS) entry which is preliminary data.</text>
</comment>
<dbReference type="EC" id="3.1.3.73" evidence="1"/>
<protein>
    <submittedName>
        <fullName evidence="1">Alpha-ribazole phosphatase</fullName>
        <ecNumber evidence="1">3.1.3.73</ecNumber>
    </submittedName>
</protein>
<reference evidence="1" key="1">
    <citation type="submission" date="2016-10" db="EMBL/GenBank/DDBJ databases">
        <title>Sequence of Gallionella enrichment culture.</title>
        <authorList>
            <person name="Poehlein A."/>
            <person name="Muehling M."/>
            <person name="Daniel R."/>
        </authorList>
    </citation>
    <scope>NUCLEOTIDE SEQUENCE</scope>
</reference>
<dbReference type="GO" id="GO:0009236">
    <property type="term" value="P:cobalamin biosynthetic process"/>
    <property type="evidence" value="ECO:0007669"/>
    <property type="project" value="InterPro"/>
</dbReference>
<dbReference type="GO" id="GO:0005737">
    <property type="term" value="C:cytoplasm"/>
    <property type="evidence" value="ECO:0007669"/>
    <property type="project" value="TreeGrafter"/>
</dbReference>
<dbReference type="InterPro" id="IPR017578">
    <property type="entry name" value="Ribazole_CobC"/>
</dbReference>
<dbReference type="Gene3D" id="3.40.50.1240">
    <property type="entry name" value="Phosphoglycerate mutase-like"/>
    <property type="match status" value="1"/>
</dbReference>
<dbReference type="GO" id="GO:0043755">
    <property type="term" value="F:alpha-ribazole phosphatase activity"/>
    <property type="evidence" value="ECO:0007669"/>
    <property type="project" value="UniProtKB-EC"/>
</dbReference>
<dbReference type="SUPFAM" id="SSF53254">
    <property type="entry name" value="Phosphoglycerate mutase-like"/>
    <property type="match status" value="1"/>
</dbReference>
<gene>
    <name evidence="1" type="primary">cobC_2</name>
    <name evidence="1" type="ORF">GALL_97120</name>
</gene>
<dbReference type="SMART" id="SM00855">
    <property type="entry name" value="PGAM"/>
    <property type="match status" value="1"/>
</dbReference>